<evidence type="ECO:0000256" key="7">
    <source>
        <dbReference type="ARBA" id="ARBA00031378"/>
    </source>
</evidence>
<organism evidence="9 10">
    <name type="scientific">Alcanivorax quisquiliarum</name>
    <dbReference type="NCBI Taxonomy" id="2933565"/>
    <lineage>
        <taxon>Bacteria</taxon>
        <taxon>Pseudomonadati</taxon>
        <taxon>Pseudomonadota</taxon>
        <taxon>Gammaproteobacteria</taxon>
        <taxon>Oceanospirillales</taxon>
        <taxon>Alcanivoracaceae</taxon>
        <taxon>Alcanivorax</taxon>
    </lineage>
</organism>
<keyword evidence="6 9" id="KW-0413">Isomerase</keyword>
<evidence type="ECO:0000313" key="9">
    <source>
        <dbReference type="EMBL" id="MCK0538405.1"/>
    </source>
</evidence>
<dbReference type="SUPFAM" id="SSF51011">
    <property type="entry name" value="Glycosyl hydrolase domain"/>
    <property type="match status" value="1"/>
</dbReference>
<dbReference type="InterPro" id="IPR045857">
    <property type="entry name" value="O16G_dom_2"/>
</dbReference>
<dbReference type="PANTHER" id="PTHR10357">
    <property type="entry name" value="ALPHA-AMYLASE FAMILY MEMBER"/>
    <property type="match status" value="1"/>
</dbReference>
<dbReference type="EC" id="5.4.99.16" evidence="3"/>
<dbReference type="InterPro" id="IPR011009">
    <property type="entry name" value="Kinase-like_dom_sf"/>
</dbReference>
<evidence type="ECO:0000256" key="4">
    <source>
        <dbReference type="ARBA" id="ARBA00022723"/>
    </source>
</evidence>
<evidence type="ECO:0000256" key="3">
    <source>
        <dbReference type="ARBA" id="ARBA00012619"/>
    </source>
</evidence>
<comment type="catalytic activity">
    <reaction evidence="1">
        <text>D-maltose = alpha,alpha-trehalose</text>
        <dbReference type="Rhea" id="RHEA:15145"/>
        <dbReference type="ChEBI" id="CHEBI:16551"/>
        <dbReference type="ChEBI" id="CHEBI:17306"/>
        <dbReference type="EC" id="5.4.99.16"/>
    </reaction>
</comment>
<evidence type="ECO:0000256" key="1">
    <source>
        <dbReference type="ARBA" id="ARBA00001595"/>
    </source>
</evidence>
<accession>A0ABT0E999</accession>
<dbReference type="CDD" id="cd11334">
    <property type="entry name" value="AmyAc_TreS"/>
    <property type="match status" value="1"/>
</dbReference>
<dbReference type="Pfam" id="PF00128">
    <property type="entry name" value="Alpha-amylase"/>
    <property type="match status" value="2"/>
</dbReference>
<feature type="domain" description="Glycosyl hydrolase family 13 catalytic" evidence="8">
    <location>
        <begin position="16"/>
        <end position="415"/>
    </location>
</feature>
<dbReference type="InterPro" id="IPR006047">
    <property type="entry name" value="GH13_cat_dom"/>
</dbReference>
<dbReference type="Gene3D" id="2.60.40.1180">
    <property type="entry name" value="Golgi alpha-mannosidase II"/>
    <property type="match status" value="1"/>
</dbReference>
<dbReference type="SUPFAM" id="SSF51445">
    <property type="entry name" value="(Trans)glycosidases"/>
    <property type="match status" value="1"/>
</dbReference>
<dbReference type="InterPro" id="IPR012810">
    <property type="entry name" value="TreS/a-amylase_N"/>
</dbReference>
<dbReference type="InterPro" id="IPR013780">
    <property type="entry name" value="Glyco_hydro_b"/>
</dbReference>
<evidence type="ECO:0000256" key="2">
    <source>
        <dbReference type="ARBA" id="ARBA00005496"/>
    </source>
</evidence>
<sequence>MTTEASGWYKDAIIYQLHVKSFFDANHDGTGDFAGLIEKLDYIVDLGATAVWLLPFYPSPRRDDGYDIADYRGVHPDYGTLADVRRFIREAHKRRLRVITELVVNHTSDQHPWFQRARQAPRDSAARRFYVWSDTDQKYQDARIIFLDSEHSNWAWDAVAGQYFWHRFYAHQPDLNYDNPAVLREIMAVLRFWLRAGVDGLRLDAVPYLIERDGTSCENLPETHAILRRIRAETERLYPDCMLLAEANQWPEDAAQYFGDGDECHMAFHFPLMPRMYMAIAQEDRYPITNILRQTPAIPETCQWVIFLRNHDELTLEMVSDRDRDYLWQWYADDPRARINLGIRRRLTPLMNRDRRRVELLNGLLLSMPGTPVIYYGDELGMGDNLYLGDRDGVRTPMQWSGDRNGGFSRADPAALVLPPVMDPLYGFQTVNVEAQTRDPHSLLNWTKRMLAVRREHLAFSRGDLSLLTPQNRRVLAYMRRHQSADGEQELLLCVANLAGSAQAVSLDLAAYAGQVPTELTGGSHFPAIGEAPYVLTLAPYGFYWFVLGPAGVDTPATEPAQEIWPELPTLVVRNTLAELAHGAAPDSAHSATPSASSGLLASEVLPRFLSGKRWLGEQPLAPAAVAYLCPLPSPDDPGALLALGEIVIGERHWQLPIGFHEEHLDHPVPLAATLSRLRRGAREGLLVDGPWADGFAHAVMQHLAPGKTLPLGDGKLCFQPEPAAGLTASGYEQISVATGEQSNTTVFLGHQWMLKLYRALAPGEHPEAAMLRYLTRAGFAAIAPLAGEVFRCDAEGRRWQLMVLQRYVVNEGDAWRWSLERLLHAGAQAQVQASLPAAFARLAERLGRRLGEMHTLLAQENDQEGFGRRALAPEQAQTLARDVARQVRQALDAVQPHQAGLPASAARAAEQLLAGSETLGQRLMVLAEQSIGGVLCRVHGDLHLGQVLVTPDDVCLIDFEGEPLRPLAQRCAWHSPWKDVAGVLRSFAYLAATARQHGPGTAAMDALCSAYETVSAQRFLQAYRQASAAVPHRWASAGGEQAMLALYSIEKAAYEVMYEARHRPGWLAIPLTGLAALLAPEGSERD</sequence>
<gene>
    <name evidence="9" type="primary">treS</name>
    <name evidence="9" type="ORF">MU846_11845</name>
</gene>
<evidence type="ECO:0000256" key="6">
    <source>
        <dbReference type="ARBA" id="ARBA00023235"/>
    </source>
</evidence>
<dbReference type="GO" id="GO:0047471">
    <property type="term" value="F:maltose alpha-D-glucosyltransferase activity"/>
    <property type="evidence" value="ECO:0007669"/>
    <property type="project" value="UniProtKB-EC"/>
</dbReference>
<dbReference type="PANTHER" id="PTHR10357:SF219">
    <property type="entry name" value="MALTOSE ALPHA-D-GLUCOSYLTRANSFERASE"/>
    <property type="match status" value="1"/>
</dbReference>
<name>A0ABT0E999_9GAMM</name>
<dbReference type="InterPro" id="IPR032091">
    <property type="entry name" value="Malt_amylase-like_C"/>
</dbReference>
<dbReference type="Gene3D" id="3.20.20.80">
    <property type="entry name" value="Glycosidases"/>
    <property type="match status" value="1"/>
</dbReference>
<dbReference type="RefSeq" id="WP_246952987.1">
    <property type="nucleotide sequence ID" value="NZ_JALKII010000008.1"/>
</dbReference>
<keyword evidence="4" id="KW-0479">Metal-binding</keyword>
<dbReference type="InterPro" id="IPR012811">
    <property type="entry name" value="TreS_maltokin_C_dom"/>
</dbReference>
<comment type="similarity">
    <text evidence="2">Belongs to the glycosyl hydrolase 13 family. TreS subfamily.</text>
</comment>
<comment type="caution">
    <text evidence="9">The sequence shown here is derived from an EMBL/GenBank/DDBJ whole genome shotgun (WGS) entry which is preliminary data.</text>
</comment>
<dbReference type="Proteomes" id="UP001165524">
    <property type="component" value="Unassembled WGS sequence"/>
</dbReference>
<dbReference type="SMART" id="SM00642">
    <property type="entry name" value="Aamy"/>
    <property type="match status" value="1"/>
</dbReference>
<dbReference type="Gene3D" id="3.90.1200.10">
    <property type="match status" value="1"/>
</dbReference>
<keyword evidence="5" id="KW-0106">Calcium</keyword>
<dbReference type="NCBIfam" id="TIGR02457">
    <property type="entry name" value="TreS_Cterm"/>
    <property type="match status" value="1"/>
</dbReference>
<evidence type="ECO:0000313" key="10">
    <source>
        <dbReference type="Proteomes" id="UP001165524"/>
    </source>
</evidence>
<dbReference type="NCBIfam" id="TIGR02456">
    <property type="entry name" value="treS_nterm"/>
    <property type="match status" value="1"/>
</dbReference>
<dbReference type="EMBL" id="JALKII010000008">
    <property type="protein sequence ID" value="MCK0538405.1"/>
    <property type="molecule type" value="Genomic_DNA"/>
</dbReference>
<protein>
    <recommendedName>
        <fullName evidence="3">maltose alpha-D-glucosyltransferase</fullName>
        <ecNumber evidence="3">5.4.99.16</ecNumber>
    </recommendedName>
    <alternativeName>
        <fullName evidence="7">Maltose alpha-D-glucosyltransferase</fullName>
    </alternativeName>
</protein>
<dbReference type="Pfam" id="PF16657">
    <property type="entry name" value="Malt_amylase_C"/>
    <property type="match status" value="1"/>
</dbReference>
<evidence type="ECO:0000259" key="8">
    <source>
        <dbReference type="SMART" id="SM00642"/>
    </source>
</evidence>
<dbReference type="Gene3D" id="3.90.400.10">
    <property type="entry name" value="Oligo-1,6-glucosidase, Domain 2"/>
    <property type="match status" value="1"/>
</dbReference>
<reference evidence="9" key="1">
    <citation type="submission" date="2022-04" db="EMBL/GenBank/DDBJ databases">
        <title>Alcanivorax sp. CY1518 draft genome sequence.</title>
        <authorList>
            <person name="Zhao G."/>
            <person name="An M."/>
        </authorList>
    </citation>
    <scope>NUCLEOTIDE SEQUENCE</scope>
    <source>
        <strain evidence="9">CY1518</strain>
    </source>
</reference>
<dbReference type="SUPFAM" id="SSF56112">
    <property type="entry name" value="Protein kinase-like (PK-like)"/>
    <property type="match status" value="1"/>
</dbReference>
<keyword evidence="10" id="KW-1185">Reference proteome</keyword>
<evidence type="ECO:0000256" key="5">
    <source>
        <dbReference type="ARBA" id="ARBA00022837"/>
    </source>
</evidence>
<dbReference type="InterPro" id="IPR017853">
    <property type="entry name" value="GH"/>
</dbReference>
<proteinExistence type="inferred from homology"/>